<dbReference type="Proteomes" id="UP000095283">
    <property type="component" value="Unplaced"/>
</dbReference>
<reference evidence="2" key="1">
    <citation type="submission" date="2016-11" db="UniProtKB">
        <authorList>
            <consortium name="WormBaseParasite"/>
        </authorList>
    </citation>
    <scope>IDENTIFICATION</scope>
</reference>
<protein>
    <submittedName>
        <fullName evidence="2">Uncharacterized protein</fullName>
    </submittedName>
</protein>
<evidence type="ECO:0000313" key="2">
    <source>
        <dbReference type="WBParaSite" id="Hba_05579"/>
    </source>
</evidence>
<keyword evidence="1" id="KW-1185">Reference proteome</keyword>
<proteinExistence type="predicted"/>
<accession>A0A1I7WKK9</accession>
<dbReference type="AlphaFoldDB" id="A0A1I7WKK9"/>
<sequence>MASCVKYGTQMRRAIKTERDVALTFIPEHILKLEQLQRRLAWPLRKDDTQIREAFQIFFVSTINIKVLIDAYPYLKITSYFYIYWILELLPSYLTKCSILYNKELLRNYVVHFKIAELYNHHEKIKINKRKSRMGIFLHFKLLIRN</sequence>
<organism evidence="1 2">
    <name type="scientific">Heterorhabditis bacteriophora</name>
    <name type="common">Entomopathogenic nematode worm</name>
    <dbReference type="NCBI Taxonomy" id="37862"/>
    <lineage>
        <taxon>Eukaryota</taxon>
        <taxon>Metazoa</taxon>
        <taxon>Ecdysozoa</taxon>
        <taxon>Nematoda</taxon>
        <taxon>Chromadorea</taxon>
        <taxon>Rhabditida</taxon>
        <taxon>Rhabditina</taxon>
        <taxon>Rhabditomorpha</taxon>
        <taxon>Strongyloidea</taxon>
        <taxon>Heterorhabditidae</taxon>
        <taxon>Heterorhabditis</taxon>
    </lineage>
</organism>
<name>A0A1I7WKK9_HETBA</name>
<evidence type="ECO:0000313" key="1">
    <source>
        <dbReference type="Proteomes" id="UP000095283"/>
    </source>
</evidence>
<dbReference type="WBParaSite" id="Hba_05579">
    <property type="protein sequence ID" value="Hba_05579"/>
    <property type="gene ID" value="Hba_05579"/>
</dbReference>